<feature type="chain" id="PRO_5020357688" description="Late embryogenesis abundant protein LEA-2 subgroup domain-containing protein" evidence="2">
    <location>
        <begin position="25"/>
        <end position="227"/>
    </location>
</feature>
<organism evidence="3 4">
    <name type="scientific">Setaria viridis</name>
    <name type="common">Green bristlegrass</name>
    <name type="synonym">Setaria italica subsp. viridis</name>
    <dbReference type="NCBI Taxonomy" id="4556"/>
    <lineage>
        <taxon>Eukaryota</taxon>
        <taxon>Viridiplantae</taxon>
        <taxon>Streptophyta</taxon>
        <taxon>Embryophyta</taxon>
        <taxon>Tracheophyta</taxon>
        <taxon>Spermatophyta</taxon>
        <taxon>Magnoliopsida</taxon>
        <taxon>Liliopsida</taxon>
        <taxon>Poales</taxon>
        <taxon>Poaceae</taxon>
        <taxon>PACMAD clade</taxon>
        <taxon>Panicoideae</taxon>
        <taxon>Panicodae</taxon>
        <taxon>Paniceae</taxon>
        <taxon>Cenchrinae</taxon>
        <taxon>Setaria</taxon>
    </lineage>
</organism>
<dbReference type="PANTHER" id="PTHR36480">
    <property type="entry name" value="OS06G0118900 PROTEIN-RELATED"/>
    <property type="match status" value="1"/>
</dbReference>
<proteinExistence type="predicted"/>
<gene>
    <name evidence="3" type="ORF">SEVIR_8G142200v2</name>
</gene>
<dbReference type="Gramene" id="TKW00890">
    <property type="protein sequence ID" value="TKW00890"/>
    <property type="gene ID" value="SEVIR_8G142200v2"/>
</dbReference>
<evidence type="ECO:0000256" key="1">
    <source>
        <dbReference type="SAM" id="Phobius"/>
    </source>
</evidence>
<reference evidence="3" key="1">
    <citation type="submission" date="2019-03" db="EMBL/GenBank/DDBJ databases">
        <title>WGS assembly of Setaria viridis.</title>
        <authorList>
            <person name="Huang P."/>
            <person name="Jenkins J."/>
            <person name="Grimwood J."/>
            <person name="Barry K."/>
            <person name="Healey A."/>
            <person name="Mamidi S."/>
            <person name="Sreedasyam A."/>
            <person name="Shu S."/>
            <person name="Feldman M."/>
            <person name="Wu J."/>
            <person name="Yu Y."/>
            <person name="Chen C."/>
            <person name="Johnson J."/>
            <person name="Rokhsar D."/>
            <person name="Baxter I."/>
            <person name="Schmutz J."/>
            <person name="Brutnell T."/>
            <person name="Kellogg E."/>
        </authorList>
    </citation>
    <scope>NUCLEOTIDE SEQUENCE [LARGE SCALE GENOMIC DNA]</scope>
</reference>
<dbReference type="Proteomes" id="UP000298652">
    <property type="component" value="Chromosome 8"/>
</dbReference>
<keyword evidence="1" id="KW-1133">Transmembrane helix</keyword>
<dbReference type="PANTHER" id="PTHR36480:SF5">
    <property type="entry name" value="LATE EMBRYOGENESIS ABUNDANT PROTEIN LEA-2 SUBGROUP DOMAIN-CONTAINING PROTEIN"/>
    <property type="match status" value="1"/>
</dbReference>
<evidence type="ECO:0008006" key="5">
    <source>
        <dbReference type="Google" id="ProtNLM"/>
    </source>
</evidence>
<keyword evidence="1" id="KW-0472">Membrane</keyword>
<evidence type="ECO:0000313" key="4">
    <source>
        <dbReference type="Proteomes" id="UP000298652"/>
    </source>
</evidence>
<evidence type="ECO:0000313" key="3">
    <source>
        <dbReference type="EMBL" id="TKW00890.1"/>
    </source>
</evidence>
<keyword evidence="2" id="KW-0732">Signal</keyword>
<feature type="transmembrane region" description="Helical" evidence="1">
    <location>
        <begin position="61"/>
        <end position="84"/>
    </location>
</feature>
<evidence type="ECO:0000256" key="2">
    <source>
        <dbReference type="SAM" id="SignalP"/>
    </source>
</evidence>
<protein>
    <recommendedName>
        <fullName evidence="5">Late embryogenesis abundant protein LEA-2 subgroup domain-containing protein</fullName>
    </recommendedName>
</protein>
<sequence length="227" mass="25303">MIYTLKFKLSICACRSLLFLSTRAACIMAIDRRSSACGMGSTSIIRPRPRHRRIRWRTKHYLSVAMVGALVVIALVAAISISLAPAHLTFSIADANVAIYGPLVDNHSNYTHLNFTLAVNNSSPRTAVWYGPMTGEISYGPAATAWVRYGIRGSDVWHKTLSAVRFNFSVDYGYNENTPDAVDNCRILMVSKVWFAWLGLPTLPYTLRFSCEPVNFKDSTRFPVICA</sequence>
<keyword evidence="1" id="KW-0812">Transmembrane</keyword>
<dbReference type="OMA" id="PRTAVWY"/>
<accession>A0A4U6TF76</accession>
<feature type="signal peptide" evidence="2">
    <location>
        <begin position="1"/>
        <end position="24"/>
    </location>
</feature>
<name>A0A4U6TF76_SETVI</name>
<keyword evidence="4" id="KW-1185">Reference proteome</keyword>
<dbReference type="AlphaFoldDB" id="A0A4U6TF76"/>
<dbReference type="EMBL" id="CM016559">
    <property type="protein sequence ID" value="TKW00890.1"/>
    <property type="molecule type" value="Genomic_DNA"/>
</dbReference>